<dbReference type="InParanoid" id="A0A067PTK8"/>
<evidence type="ECO:0000313" key="1">
    <source>
        <dbReference type="EMBL" id="KDQ58059.1"/>
    </source>
</evidence>
<evidence type="ECO:0000313" key="2">
    <source>
        <dbReference type="Proteomes" id="UP000027265"/>
    </source>
</evidence>
<dbReference type="EMBL" id="KL197718">
    <property type="protein sequence ID" value="KDQ58059.1"/>
    <property type="molecule type" value="Genomic_DNA"/>
</dbReference>
<gene>
    <name evidence="1" type="ORF">JAAARDRAFT_34860</name>
</gene>
<keyword evidence="2" id="KW-1185">Reference proteome</keyword>
<reference evidence="2" key="1">
    <citation type="journal article" date="2014" name="Proc. Natl. Acad. Sci. U.S.A.">
        <title>Extensive sampling of basidiomycete genomes demonstrates inadequacy of the white-rot/brown-rot paradigm for wood decay fungi.</title>
        <authorList>
            <person name="Riley R."/>
            <person name="Salamov A.A."/>
            <person name="Brown D.W."/>
            <person name="Nagy L.G."/>
            <person name="Floudas D."/>
            <person name="Held B.W."/>
            <person name="Levasseur A."/>
            <person name="Lombard V."/>
            <person name="Morin E."/>
            <person name="Otillar R."/>
            <person name="Lindquist E.A."/>
            <person name="Sun H."/>
            <person name="LaButti K.M."/>
            <person name="Schmutz J."/>
            <person name="Jabbour D."/>
            <person name="Luo H."/>
            <person name="Baker S.E."/>
            <person name="Pisabarro A.G."/>
            <person name="Walton J.D."/>
            <person name="Blanchette R.A."/>
            <person name="Henrissat B."/>
            <person name="Martin F."/>
            <person name="Cullen D."/>
            <person name="Hibbett D.S."/>
            <person name="Grigoriev I.V."/>
        </authorList>
    </citation>
    <scope>NUCLEOTIDE SEQUENCE [LARGE SCALE GENOMIC DNA]</scope>
    <source>
        <strain evidence="2">MUCL 33604</strain>
    </source>
</reference>
<dbReference type="Proteomes" id="UP000027265">
    <property type="component" value="Unassembled WGS sequence"/>
</dbReference>
<organism evidence="1 2">
    <name type="scientific">Jaapia argillacea MUCL 33604</name>
    <dbReference type="NCBI Taxonomy" id="933084"/>
    <lineage>
        <taxon>Eukaryota</taxon>
        <taxon>Fungi</taxon>
        <taxon>Dikarya</taxon>
        <taxon>Basidiomycota</taxon>
        <taxon>Agaricomycotina</taxon>
        <taxon>Agaricomycetes</taxon>
        <taxon>Agaricomycetidae</taxon>
        <taxon>Jaapiales</taxon>
        <taxon>Jaapiaceae</taxon>
        <taxon>Jaapia</taxon>
    </lineage>
</organism>
<proteinExistence type="predicted"/>
<accession>A0A067PTK8</accession>
<sequence length="95" mass="10634">MVLSRNIAATALSSVWSRCCLPPAYMYCIAGCGLPIDTQMFISPWRPLMTVSRAHISGNDNDLGKEKIMLRPEVRLARVAEDELDRIMVHLLSLC</sequence>
<protein>
    <submittedName>
        <fullName evidence="1">Uncharacterized protein</fullName>
    </submittedName>
</protein>
<dbReference type="HOGENOM" id="CLU_2373080_0_0_1"/>
<dbReference type="AlphaFoldDB" id="A0A067PTK8"/>
<name>A0A067PTK8_9AGAM</name>